<dbReference type="GO" id="GO:0045148">
    <property type="term" value="F:tripeptide aminopeptidase activity"/>
    <property type="evidence" value="ECO:0007669"/>
    <property type="project" value="UniProtKB-UniRule"/>
</dbReference>
<evidence type="ECO:0000256" key="3">
    <source>
        <dbReference type="ARBA" id="ARBA00022833"/>
    </source>
</evidence>
<dbReference type="AlphaFoldDB" id="A0A9D1WE38"/>
<dbReference type="EC" id="3.4.11.4" evidence="4"/>
<dbReference type="EMBL" id="DXEV01000132">
    <property type="protein sequence ID" value="HIX57147.1"/>
    <property type="molecule type" value="Genomic_DNA"/>
</dbReference>
<reference evidence="6" key="1">
    <citation type="journal article" date="2021" name="PeerJ">
        <title>Extensive microbial diversity within the chicken gut microbiome revealed by metagenomics and culture.</title>
        <authorList>
            <person name="Gilroy R."/>
            <person name="Ravi A."/>
            <person name="Getino M."/>
            <person name="Pursley I."/>
            <person name="Horton D.L."/>
            <person name="Alikhan N.F."/>
            <person name="Baker D."/>
            <person name="Gharbi K."/>
            <person name="Hall N."/>
            <person name="Watson M."/>
            <person name="Adriaenssens E.M."/>
            <person name="Foster-Nyarko E."/>
            <person name="Jarju S."/>
            <person name="Secka A."/>
            <person name="Antonio M."/>
            <person name="Oren A."/>
            <person name="Chaudhuri R.R."/>
            <person name="La Ragione R."/>
            <person name="Hildebrand F."/>
            <person name="Pallen M.J."/>
        </authorList>
    </citation>
    <scope>NUCLEOTIDE SEQUENCE</scope>
    <source>
        <strain evidence="6">USASDec5-558</strain>
    </source>
</reference>
<dbReference type="Pfam" id="PF01546">
    <property type="entry name" value="Peptidase_M20"/>
    <property type="match status" value="1"/>
</dbReference>
<keyword evidence="6" id="KW-0031">Aminopeptidase</keyword>
<organism evidence="6 7">
    <name type="scientific">Candidatus Anaerobiospirillum pullistercoris</name>
    <dbReference type="NCBI Taxonomy" id="2838452"/>
    <lineage>
        <taxon>Bacteria</taxon>
        <taxon>Pseudomonadati</taxon>
        <taxon>Pseudomonadota</taxon>
        <taxon>Gammaproteobacteria</taxon>
        <taxon>Aeromonadales</taxon>
        <taxon>Succinivibrionaceae</taxon>
        <taxon>Anaerobiospirillum</taxon>
    </lineage>
</organism>
<evidence type="ECO:0000313" key="7">
    <source>
        <dbReference type="Proteomes" id="UP000886829"/>
    </source>
</evidence>
<evidence type="ECO:0000256" key="2">
    <source>
        <dbReference type="ARBA" id="ARBA00022801"/>
    </source>
</evidence>
<dbReference type="SUPFAM" id="SSF53187">
    <property type="entry name" value="Zn-dependent exopeptidases"/>
    <property type="match status" value="1"/>
</dbReference>
<evidence type="ECO:0000313" key="6">
    <source>
        <dbReference type="EMBL" id="HIX57147.1"/>
    </source>
</evidence>
<dbReference type="NCBIfam" id="NF003976">
    <property type="entry name" value="PRK05469.1"/>
    <property type="match status" value="1"/>
</dbReference>
<dbReference type="Proteomes" id="UP000886829">
    <property type="component" value="Unassembled WGS sequence"/>
</dbReference>
<feature type="domain" description="Peptidase M20 dimerisation" evidence="5">
    <location>
        <begin position="219"/>
        <end position="320"/>
    </location>
</feature>
<dbReference type="GO" id="GO:0005829">
    <property type="term" value="C:cytosol"/>
    <property type="evidence" value="ECO:0007669"/>
    <property type="project" value="TreeGrafter"/>
</dbReference>
<proteinExistence type="predicted"/>
<dbReference type="Gene3D" id="3.40.630.10">
    <property type="entry name" value="Zn peptidases"/>
    <property type="match status" value="1"/>
</dbReference>
<comment type="caution">
    <text evidence="6">The sequence shown here is derived from an EMBL/GenBank/DDBJ whole genome shotgun (WGS) entry which is preliminary data.</text>
</comment>
<dbReference type="InterPro" id="IPR002933">
    <property type="entry name" value="Peptidase_M20"/>
</dbReference>
<dbReference type="PANTHER" id="PTHR42994">
    <property type="entry name" value="PEPTIDASE T"/>
    <property type="match status" value="1"/>
</dbReference>
<dbReference type="InterPro" id="IPR036264">
    <property type="entry name" value="Bact_exopeptidase_dim_dom"/>
</dbReference>
<dbReference type="GO" id="GO:0008270">
    <property type="term" value="F:zinc ion binding"/>
    <property type="evidence" value="ECO:0007669"/>
    <property type="project" value="InterPro"/>
</dbReference>
<evidence type="ECO:0000256" key="1">
    <source>
        <dbReference type="ARBA" id="ARBA00001947"/>
    </source>
</evidence>
<dbReference type="GO" id="GO:0006518">
    <property type="term" value="P:peptide metabolic process"/>
    <property type="evidence" value="ECO:0007669"/>
    <property type="project" value="InterPro"/>
</dbReference>
<keyword evidence="6" id="KW-0645">Protease</keyword>
<accession>A0A9D1WE38</accession>
<name>A0A9D1WE38_9GAMM</name>
<dbReference type="InterPro" id="IPR010161">
    <property type="entry name" value="Peptidase_M20B"/>
</dbReference>
<dbReference type="PANTHER" id="PTHR42994:SF1">
    <property type="entry name" value="PEPTIDASE T"/>
    <property type="match status" value="1"/>
</dbReference>
<comment type="cofactor">
    <cofactor evidence="1">
        <name>Zn(2+)</name>
        <dbReference type="ChEBI" id="CHEBI:29105"/>
    </cofactor>
</comment>
<dbReference type="Gene3D" id="3.30.70.360">
    <property type="match status" value="1"/>
</dbReference>
<sequence length="431" mass="46884">MQKGDTQALESKLQADELLKLFIDLVAFDTRADFSSNDKPSSIGQLRLGAYLLNMLSRLNLKPVQTKEGVIITKIPATSGYEKAERLCLLAHLDTAPDAPGNDIHPSLVVDYKGEGIELANGNVIDHDLSPDLAHHIGEDIVVTDGTTLLGGDDKAGVAVLLYLIQHLVDDRIVHGPLTIVFSVDEEIGRSTKYLDIEQLDSDFAVTIDGCERGELDVATFNAEGVKLTFHGLVVHTAVAYGKLKNALKMMAEFIAALPQDEAPETTQGDQGFYHVHDVLGNVERAEIMMILRDFAKDGLARRHSVIEDLVDQINTKYGQGSCEALFVQQYENMEQVLKDQPRILDYCRQAYERAGVKVIEKKVRGGTDGANLSCRGLPCPNIFAGPLNCHGVYECLPVPSLHASFEVTKALVELVALGPDGSNVPAGADD</sequence>
<keyword evidence="3" id="KW-0862">Zinc</keyword>
<evidence type="ECO:0000256" key="4">
    <source>
        <dbReference type="NCBIfam" id="TIGR01882"/>
    </source>
</evidence>
<evidence type="ECO:0000259" key="5">
    <source>
        <dbReference type="Pfam" id="PF07687"/>
    </source>
</evidence>
<keyword evidence="2 6" id="KW-0378">Hydrolase</keyword>
<dbReference type="Pfam" id="PF07687">
    <property type="entry name" value="M20_dimer"/>
    <property type="match status" value="1"/>
</dbReference>
<dbReference type="GO" id="GO:0006508">
    <property type="term" value="P:proteolysis"/>
    <property type="evidence" value="ECO:0007669"/>
    <property type="project" value="UniProtKB-UniRule"/>
</dbReference>
<dbReference type="InterPro" id="IPR011650">
    <property type="entry name" value="Peptidase_M20_dimer"/>
</dbReference>
<protein>
    <recommendedName>
        <fullName evidence="4">Peptidase T</fullName>
        <ecNumber evidence="4">3.4.11.4</ecNumber>
    </recommendedName>
</protein>
<dbReference type="SUPFAM" id="SSF55031">
    <property type="entry name" value="Bacterial exopeptidase dimerisation domain"/>
    <property type="match status" value="1"/>
</dbReference>
<dbReference type="NCBIfam" id="TIGR01882">
    <property type="entry name" value="peptidase-T"/>
    <property type="match status" value="1"/>
</dbReference>
<reference evidence="6" key="2">
    <citation type="submission" date="2021-04" db="EMBL/GenBank/DDBJ databases">
        <authorList>
            <person name="Gilroy R."/>
        </authorList>
    </citation>
    <scope>NUCLEOTIDE SEQUENCE</scope>
    <source>
        <strain evidence="6">USASDec5-558</strain>
    </source>
</reference>
<gene>
    <name evidence="6" type="primary">pepT</name>
    <name evidence="6" type="ORF">H9850_06715</name>
</gene>
<dbReference type="NCBIfam" id="NF009920">
    <property type="entry name" value="PRK13381.1"/>
    <property type="match status" value="1"/>
</dbReference>